<gene>
    <name evidence="2" type="ORF">KM295_12660</name>
</gene>
<organism evidence="2 3">
    <name type="scientific">Natronomonas aquatica</name>
    <dbReference type="NCBI Taxonomy" id="2841590"/>
    <lineage>
        <taxon>Archaea</taxon>
        <taxon>Methanobacteriati</taxon>
        <taxon>Methanobacteriota</taxon>
        <taxon>Stenosarchaea group</taxon>
        <taxon>Halobacteria</taxon>
        <taxon>Halobacteriales</taxon>
        <taxon>Natronomonadaceae</taxon>
        <taxon>Natronomonas</taxon>
    </lineage>
</organism>
<reference evidence="2" key="1">
    <citation type="journal article" date="2023" name="Front. Microbiol.">
        <title>Genomic-based phylogenetic and metabolic analyses of the genus Natronomonas, and description of Natronomonas aquatica sp. nov.</title>
        <authorList>
            <person name="Garcia-Roldan A."/>
            <person name="Duran-Viseras A."/>
            <person name="de la Haba R.R."/>
            <person name="Corral P."/>
            <person name="Sanchez-Porro C."/>
            <person name="Ventosa A."/>
        </authorList>
    </citation>
    <scope>NUCLEOTIDE SEQUENCE</scope>
    <source>
        <strain evidence="2">F2-12</strain>
    </source>
</reference>
<dbReference type="InterPro" id="IPR053136">
    <property type="entry name" value="UTP_pyrophosphatase-like"/>
</dbReference>
<name>A0A9R1CVF1_9EURY</name>
<evidence type="ECO:0000313" key="3">
    <source>
        <dbReference type="Proteomes" id="UP001139494"/>
    </source>
</evidence>
<dbReference type="Gene3D" id="3.30.2010.10">
    <property type="entry name" value="Metalloproteases ('zincins'), catalytic domain"/>
    <property type="match status" value="1"/>
</dbReference>
<proteinExistence type="predicted"/>
<dbReference type="InterPro" id="IPR002725">
    <property type="entry name" value="YgjP-like_metallopeptidase"/>
</dbReference>
<protein>
    <submittedName>
        <fullName evidence="2">M48 family metallopeptidase</fullName>
    </submittedName>
</protein>
<accession>A0A9R1CVF1</accession>
<dbReference type="PANTHER" id="PTHR30399:SF1">
    <property type="entry name" value="UTP PYROPHOSPHATASE"/>
    <property type="match status" value="1"/>
</dbReference>
<dbReference type="AlphaFoldDB" id="A0A9R1CVF1"/>
<comment type="caution">
    <text evidence="2">The sequence shown here is derived from an EMBL/GenBank/DDBJ whole genome shotgun (WGS) entry which is preliminary data.</text>
</comment>
<keyword evidence="3" id="KW-1185">Reference proteome</keyword>
<dbReference type="EMBL" id="JAHLKM010000022">
    <property type="protein sequence ID" value="MCQ4334311.1"/>
    <property type="molecule type" value="Genomic_DNA"/>
</dbReference>
<sequence>MAETQQRVVDLLGDSVEYDLSRSSDATKPRIDVDIHGVTVVVPESTEIHPAELLKENAAWVIEKKQRYDTYREQIPNREYTEGAVFPYLGEECEIIVETRSSSDVDDGTLRLAQHHVEETSIKRALETLYRRKAREMFEKQAEYYAKAMGVEYGQIHIRNQKTKWGSCSTSGTLSLNWRLMMAPQEIVDYIVIHELAHLQEPNHDDSFWSLVAEYDPEYEAHSRWLEEHSTELIFSEDDL</sequence>
<evidence type="ECO:0000313" key="2">
    <source>
        <dbReference type="EMBL" id="MCQ4334311.1"/>
    </source>
</evidence>
<dbReference type="Proteomes" id="UP001139494">
    <property type="component" value="Unassembled WGS sequence"/>
</dbReference>
<feature type="domain" description="YgjP-like metallopeptidase" evidence="1">
    <location>
        <begin position="29"/>
        <end position="229"/>
    </location>
</feature>
<evidence type="ECO:0000259" key="1">
    <source>
        <dbReference type="Pfam" id="PF01863"/>
    </source>
</evidence>
<dbReference type="RefSeq" id="WP_256030347.1">
    <property type="nucleotide sequence ID" value="NZ_JAHLKM010000022.1"/>
</dbReference>
<dbReference type="CDD" id="cd07344">
    <property type="entry name" value="M48_yhfN_like"/>
    <property type="match status" value="1"/>
</dbReference>
<dbReference type="Pfam" id="PF01863">
    <property type="entry name" value="YgjP-like"/>
    <property type="match status" value="1"/>
</dbReference>
<dbReference type="PANTHER" id="PTHR30399">
    <property type="entry name" value="UNCHARACTERIZED PROTEIN YGJP"/>
    <property type="match status" value="1"/>
</dbReference>